<accession>A0AAV7WJ98</accession>
<feature type="region of interest" description="Disordered" evidence="1">
    <location>
        <begin position="106"/>
        <end position="138"/>
    </location>
</feature>
<gene>
    <name evidence="2" type="ORF">NDU88_001741</name>
</gene>
<dbReference type="Proteomes" id="UP001066276">
    <property type="component" value="Chromosome 1_1"/>
</dbReference>
<dbReference type="EMBL" id="JANPWB010000001">
    <property type="protein sequence ID" value="KAJ1214114.1"/>
    <property type="molecule type" value="Genomic_DNA"/>
</dbReference>
<organism evidence="2 3">
    <name type="scientific">Pleurodeles waltl</name>
    <name type="common">Iberian ribbed newt</name>
    <dbReference type="NCBI Taxonomy" id="8319"/>
    <lineage>
        <taxon>Eukaryota</taxon>
        <taxon>Metazoa</taxon>
        <taxon>Chordata</taxon>
        <taxon>Craniata</taxon>
        <taxon>Vertebrata</taxon>
        <taxon>Euteleostomi</taxon>
        <taxon>Amphibia</taxon>
        <taxon>Batrachia</taxon>
        <taxon>Caudata</taxon>
        <taxon>Salamandroidea</taxon>
        <taxon>Salamandridae</taxon>
        <taxon>Pleurodelinae</taxon>
        <taxon>Pleurodeles</taxon>
    </lineage>
</organism>
<keyword evidence="3" id="KW-1185">Reference proteome</keyword>
<feature type="compositionally biased region" description="Basic and acidic residues" evidence="1">
    <location>
        <begin position="18"/>
        <end position="35"/>
    </location>
</feature>
<feature type="compositionally biased region" description="Polar residues" evidence="1">
    <location>
        <begin position="112"/>
        <end position="131"/>
    </location>
</feature>
<protein>
    <submittedName>
        <fullName evidence="2">Uncharacterized protein</fullName>
    </submittedName>
</protein>
<proteinExistence type="predicted"/>
<feature type="region of interest" description="Disordered" evidence="1">
    <location>
        <begin position="1"/>
        <end position="35"/>
    </location>
</feature>
<dbReference type="AlphaFoldDB" id="A0AAV7WJ98"/>
<comment type="caution">
    <text evidence="2">The sequence shown here is derived from an EMBL/GenBank/DDBJ whole genome shotgun (WGS) entry which is preliminary data.</text>
</comment>
<evidence type="ECO:0000313" key="3">
    <source>
        <dbReference type="Proteomes" id="UP001066276"/>
    </source>
</evidence>
<name>A0AAV7WJ98_PLEWA</name>
<reference evidence="2" key="1">
    <citation type="journal article" date="2022" name="bioRxiv">
        <title>Sequencing and chromosome-scale assembly of the giantPleurodeles waltlgenome.</title>
        <authorList>
            <person name="Brown T."/>
            <person name="Elewa A."/>
            <person name="Iarovenko S."/>
            <person name="Subramanian E."/>
            <person name="Araus A.J."/>
            <person name="Petzold A."/>
            <person name="Susuki M."/>
            <person name="Suzuki K.-i.T."/>
            <person name="Hayashi T."/>
            <person name="Toyoda A."/>
            <person name="Oliveira C."/>
            <person name="Osipova E."/>
            <person name="Leigh N.D."/>
            <person name="Simon A."/>
            <person name="Yun M.H."/>
        </authorList>
    </citation>
    <scope>NUCLEOTIDE SEQUENCE</scope>
    <source>
        <strain evidence="2">20211129_DDA</strain>
        <tissue evidence="2">Liver</tissue>
    </source>
</reference>
<sequence>MVADIRSPYYDTLTKPTEYSDIHKSDSPKGEDRPRKLTLQEALTNVLGAYQQSQDTIGKILDNMHENKRLQEEHQQEIREDLQALNTTVISIAGVMADMANIMREWSAHQRAPTTRQSTDQPSTSAASSGQEAVPQDL</sequence>
<evidence type="ECO:0000313" key="2">
    <source>
        <dbReference type="EMBL" id="KAJ1214114.1"/>
    </source>
</evidence>
<evidence type="ECO:0000256" key="1">
    <source>
        <dbReference type="SAM" id="MobiDB-lite"/>
    </source>
</evidence>